<name>A0A1H9DJ12_9GAMM</name>
<evidence type="ECO:0000256" key="1">
    <source>
        <dbReference type="ARBA" id="ARBA00000439"/>
    </source>
</evidence>
<proteinExistence type="inferred from homology"/>
<evidence type="ECO:0000256" key="5">
    <source>
        <dbReference type="ARBA" id="ARBA00022676"/>
    </source>
</evidence>
<dbReference type="GO" id="GO:0004134">
    <property type="term" value="F:4-alpha-glucanotransferase activity"/>
    <property type="evidence" value="ECO:0007669"/>
    <property type="project" value="UniProtKB-EC"/>
</dbReference>
<evidence type="ECO:0000256" key="10">
    <source>
        <dbReference type="RuleBase" id="RU361207"/>
    </source>
</evidence>
<dbReference type="PANTHER" id="PTHR32438:SF5">
    <property type="entry name" value="4-ALPHA-GLUCANOTRANSFERASE DPE1, CHLOROPLASTIC_AMYLOPLASTIC"/>
    <property type="match status" value="1"/>
</dbReference>
<evidence type="ECO:0000256" key="6">
    <source>
        <dbReference type="ARBA" id="ARBA00022679"/>
    </source>
</evidence>
<dbReference type="Gene3D" id="3.20.20.80">
    <property type="entry name" value="Glycosidases"/>
    <property type="match status" value="1"/>
</dbReference>
<evidence type="ECO:0000313" key="11">
    <source>
        <dbReference type="EMBL" id="SEQ13454.1"/>
    </source>
</evidence>
<comment type="catalytic activity">
    <reaction evidence="1 10">
        <text>Transfers a segment of a (1-&gt;4)-alpha-D-glucan to a new position in an acceptor, which may be glucose or a (1-&gt;4)-alpha-D-glucan.</text>
        <dbReference type="EC" id="2.4.1.25"/>
    </reaction>
</comment>
<keyword evidence="5 10" id="KW-0328">Glycosyltransferase</keyword>
<dbReference type="EC" id="2.4.1.25" evidence="3 10"/>
<comment type="similarity">
    <text evidence="2 10">Belongs to the disproportionating enzyme family.</text>
</comment>
<accession>A0A1H9DJ12</accession>
<dbReference type="STRING" id="489703.SAMN04488038_10459"/>
<dbReference type="Proteomes" id="UP000199233">
    <property type="component" value="Unassembled WGS sequence"/>
</dbReference>
<evidence type="ECO:0000256" key="3">
    <source>
        <dbReference type="ARBA" id="ARBA00012560"/>
    </source>
</evidence>
<dbReference type="NCBIfam" id="TIGR00217">
    <property type="entry name" value="malQ"/>
    <property type="match status" value="1"/>
</dbReference>
<dbReference type="OrthoDB" id="9763489at2"/>
<dbReference type="SUPFAM" id="SSF51445">
    <property type="entry name" value="(Trans)glycosidases"/>
    <property type="match status" value="1"/>
</dbReference>
<dbReference type="GO" id="GO:0005975">
    <property type="term" value="P:carbohydrate metabolic process"/>
    <property type="evidence" value="ECO:0007669"/>
    <property type="project" value="InterPro"/>
</dbReference>
<evidence type="ECO:0000256" key="2">
    <source>
        <dbReference type="ARBA" id="ARBA00005684"/>
    </source>
</evidence>
<dbReference type="EMBL" id="FOFS01000004">
    <property type="protein sequence ID" value="SEQ13454.1"/>
    <property type="molecule type" value="Genomic_DNA"/>
</dbReference>
<keyword evidence="7 10" id="KW-0119">Carbohydrate metabolism</keyword>
<sequence length="694" mass="75728">MSSPQLQDLAAIAGIATQWTDYRGVSRSVSDDTLRTLLEALELPCASAQQLADSHARARAEQSQSQLPPLLTASSDAELLLPAGELDEGAQLPVLCEDGQRLLLKLHRRDAAHLAADTRLPPGYHRAQLADREITLAVAPPRCHAIADIAPQSRLWGIATQLYALRAPQCTGFGDFAALRGFAQAAAARGADAVAISPVHAQFAADVNHYSPYAPSSRLLLNTLYGDPAELIGEAGLQLLLSEARLATERERLEQLTLIDWPAAARLRLQLLRTVHAQLRESLREGGRHHSEFSAFCKAGGEALLDHARFEVLHARELAQGRWHWRDWPAPLRDARSPAVARAVAGDTEELEFHLFAQWLAARSLCSAQAAALDSGMRIGLIGDLAVGTSSGGSHAWSRQHEMLSGISVGAPPDLLNALGQSWGLTAFSPRALRAHGYAPFIELLRASLRQVGGLRIDHVLGLRRLWLVPEGAQATAGAYLQYPQQDLLRLIALESARHRAVIIGEDLGTVPEGFREQLQEKALMGMRVLWFERDHGLFVEPGRWSAEAMATTTTHDLPSVAGWWYGRDVDWRVKLDLLEPGVTPEQERAVRARDRQTLWAALRYAGVAQGSDAAPESAEPAIDAALRFVARTPAPLAMAPIEDLAGLSEQPNLPGTIAEHPNWQRRLPQESEALLNGASARLALLREERPRHD</sequence>
<keyword evidence="6 10" id="KW-0808">Transferase</keyword>
<reference evidence="11 12" key="1">
    <citation type="submission" date="2016-10" db="EMBL/GenBank/DDBJ databases">
        <authorList>
            <person name="de Groot N.N."/>
        </authorList>
    </citation>
    <scope>NUCLEOTIDE SEQUENCE [LARGE SCALE GENOMIC DNA]</scope>
    <source>
        <strain evidence="11 12">DSM 25927</strain>
    </source>
</reference>
<gene>
    <name evidence="11" type="ORF">SAMN04488038_10459</name>
</gene>
<evidence type="ECO:0000256" key="8">
    <source>
        <dbReference type="ARBA" id="ARBA00031423"/>
    </source>
</evidence>
<keyword evidence="12" id="KW-1185">Reference proteome</keyword>
<evidence type="ECO:0000256" key="4">
    <source>
        <dbReference type="ARBA" id="ARBA00020295"/>
    </source>
</evidence>
<organism evidence="11 12">
    <name type="scientific">Solimonas aquatica</name>
    <dbReference type="NCBI Taxonomy" id="489703"/>
    <lineage>
        <taxon>Bacteria</taxon>
        <taxon>Pseudomonadati</taxon>
        <taxon>Pseudomonadota</taxon>
        <taxon>Gammaproteobacteria</taxon>
        <taxon>Nevskiales</taxon>
        <taxon>Nevskiaceae</taxon>
        <taxon>Solimonas</taxon>
    </lineage>
</organism>
<dbReference type="InterPro" id="IPR017853">
    <property type="entry name" value="GH"/>
</dbReference>
<protein>
    <recommendedName>
        <fullName evidence="4 10">4-alpha-glucanotransferase</fullName>
        <ecNumber evidence="3 10">2.4.1.25</ecNumber>
    </recommendedName>
    <alternativeName>
        <fullName evidence="8 10">Amylomaltase</fullName>
    </alternativeName>
    <alternativeName>
        <fullName evidence="9 10">Disproportionating enzyme</fullName>
    </alternativeName>
</protein>
<dbReference type="RefSeq" id="WP_093283376.1">
    <property type="nucleotide sequence ID" value="NZ_FOFS01000004.1"/>
</dbReference>
<dbReference type="AlphaFoldDB" id="A0A1H9DJ12"/>
<dbReference type="PANTHER" id="PTHR32438">
    <property type="entry name" value="4-ALPHA-GLUCANOTRANSFERASE DPE1, CHLOROPLASTIC/AMYLOPLASTIC"/>
    <property type="match status" value="1"/>
</dbReference>
<dbReference type="InterPro" id="IPR003385">
    <property type="entry name" value="Glyco_hydro_77"/>
</dbReference>
<dbReference type="Pfam" id="PF02446">
    <property type="entry name" value="Glyco_hydro_77"/>
    <property type="match status" value="1"/>
</dbReference>
<evidence type="ECO:0000256" key="9">
    <source>
        <dbReference type="ARBA" id="ARBA00031501"/>
    </source>
</evidence>
<evidence type="ECO:0000313" key="12">
    <source>
        <dbReference type="Proteomes" id="UP000199233"/>
    </source>
</evidence>
<evidence type="ECO:0000256" key="7">
    <source>
        <dbReference type="ARBA" id="ARBA00023277"/>
    </source>
</evidence>